<dbReference type="AlphaFoldDB" id="A0A9N8E1F9"/>
<feature type="signal peptide" evidence="2">
    <location>
        <begin position="1"/>
        <end position="26"/>
    </location>
</feature>
<evidence type="ECO:0000313" key="4">
    <source>
        <dbReference type="Proteomes" id="UP001153069"/>
    </source>
</evidence>
<evidence type="ECO:0000313" key="3">
    <source>
        <dbReference type="EMBL" id="CAB9512797.1"/>
    </source>
</evidence>
<keyword evidence="2" id="KW-0732">Signal</keyword>
<keyword evidence="4" id="KW-1185">Reference proteome</keyword>
<evidence type="ECO:0000256" key="1">
    <source>
        <dbReference type="SAM" id="MobiDB-lite"/>
    </source>
</evidence>
<sequence>MLLTIHTKRLLSLAFFLVFSVVVATADILDASNVVCPVSGLTVARQSVNGKDYVRRYTEISGLALSTTQRAPGTNNTIMYVINDGRDDSGGRIGVYDSGTGERLITLIIPNTTLPSSYDWEAMAIGSCGHTRDISRMCLYVADTGDNVARHSRGRRSDRTENDPYRIIKLKEPHIHTLPLDKDNVTIPILSILPFDYRHASSPTNFADCEAIFVDPTGWGAGGAIGDLYVVTKWSSDYQNRTRLFHIPAVAWVGERQDEDKVMPLYSPIVIGSYNPPKTGGPLGTILKHTWTGADITRDGTVIALSDYYGTSLFLRCPGARVAEALTGTTQSCHRFYHPSSGQVETSAFNADGTKLLQIPEGSRPVMGWTTLLYQNHDIFLQAVSRSGTLHVCPKLEWVNWGEDEMYCRSKSDLSIKPDEWCYYSPYELDVVYEEVNPQPEKPAEGSNNATSAGGGFSSGNSASDTTSTGGGISSDSSDTAGGASSSSGASTGTSSGASTSSGDIDSGGSSSVSFTAGNSSIGVEQSTGIPVEDFLDSADTGADESNSKTWSSGQSSLLIASLVSLICTWAATSA</sequence>
<gene>
    <name evidence="3" type="ORF">SEMRO_555_G165740.1</name>
</gene>
<feature type="chain" id="PRO_5040143962" evidence="2">
    <location>
        <begin position="27"/>
        <end position="575"/>
    </location>
</feature>
<evidence type="ECO:0000256" key="2">
    <source>
        <dbReference type="SAM" id="SignalP"/>
    </source>
</evidence>
<accession>A0A9N8E1F9</accession>
<comment type="caution">
    <text evidence="3">The sequence shown here is derived from an EMBL/GenBank/DDBJ whole genome shotgun (WGS) entry which is preliminary data.</text>
</comment>
<feature type="compositionally biased region" description="Low complexity" evidence="1">
    <location>
        <begin position="459"/>
        <end position="512"/>
    </location>
</feature>
<organism evidence="3 4">
    <name type="scientific">Seminavis robusta</name>
    <dbReference type="NCBI Taxonomy" id="568900"/>
    <lineage>
        <taxon>Eukaryota</taxon>
        <taxon>Sar</taxon>
        <taxon>Stramenopiles</taxon>
        <taxon>Ochrophyta</taxon>
        <taxon>Bacillariophyta</taxon>
        <taxon>Bacillariophyceae</taxon>
        <taxon>Bacillariophycidae</taxon>
        <taxon>Naviculales</taxon>
        <taxon>Naviculaceae</taxon>
        <taxon>Seminavis</taxon>
    </lineage>
</organism>
<reference evidence="3" key="1">
    <citation type="submission" date="2020-06" db="EMBL/GenBank/DDBJ databases">
        <authorList>
            <consortium name="Plant Systems Biology data submission"/>
        </authorList>
    </citation>
    <scope>NUCLEOTIDE SEQUENCE</scope>
    <source>
        <strain evidence="3">D6</strain>
    </source>
</reference>
<feature type="region of interest" description="Disordered" evidence="1">
    <location>
        <begin position="438"/>
        <end position="512"/>
    </location>
</feature>
<protein>
    <submittedName>
        <fullName evidence="3">Uncharacterized protein</fullName>
    </submittedName>
</protein>
<dbReference type="EMBL" id="CAICTM010000554">
    <property type="protein sequence ID" value="CAB9512797.1"/>
    <property type="molecule type" value="Genomic_DNA"/>
</dbReference>
<name>A0A9N8E1F9_9STRA</name>
<proteinExistence type="predicted"/>
<dbReference type="Proteomes" id="UP001153069">
    <property type="component" value="Unassembled WGS sequence"/>
</dbReference>